<feature type="domain" description="EamA" evidence="7">
    <location>
        <begin position="180"/>
        <end position="318"/>
    </location>
</feature>
<sequence>MEEKKVYFAVFVRQSIYAGMFLLSKAAFDGGMSNFVFVFYRQAIATLFIFPIAFYFERKTAPPLSFKTFCKIFVLYLFGITISLNLHGVALIYTSASLVAATVNCIPVFTFLFALLFRVEVLRLKSMAGVAKVGGIVICVGGVVMLAFYKGPQLTFFNNHHLFHIHNHHQYPLHQNNWIKGCFFMLGFNVLWALSLVLQAFVYESYPSTLLFTSLQCLVSSFQSFIIAIAMERNLDQWKLGWDVRLLTVAYCGIVATGVSYAIQTWVIKKKGPVFLAMWTPIIMVITTPSSAFLLGESIGLGSGLGGLLLIGGLYSVLWGKSKEPKVSERLKEVDKECSLPVKESGTFSNDNPQSSLVKNV</sequence>
<evidence type="ECO:0000256" key="6">
    <source>
        <dbReference type="RuleBase" id="RU363077"/>
    </source>
</evidence>
<feature type="transmembrane region" description="Helical" evidence="6">
    <location>
        <begin position="92"/>
        <end position="117"/>
    </location>
</feature>
<feature type="transmembrane region" description="Helical" evidence="6">
    <location>
        <begin position="129"/>
        <end position="149"/>
    </location>
</feature>
<evidence type="ECO:0000313" key="8">
    <source>
        <dbReference type="Proteomes" id="UP000504603"/>
    </source>
</evidence>
<feature type="transmembrane region" description="Helical" evidence="6">
    <location>
        <begin position="7"/>
        <end position="28"/>
    </location>
</feature>
<evidence type="ECO:0000256" key="3">
    <source>
        <dbReference type="ARBA" id="ARBA00022692"/>
    </source>
</evidence>
<dbReference type="RefSeq" id="XP_022154841.1">
    <property type="nucleotide sequence ID" value="XM_022299149.1"/>
</dbReference>
<keyword evidence="4 6" id="KW-1133">Transmembrane helix</keyword>
<organism evidence="8 9">
    <name type="scientific">Momordica charantia</name>
    <name type="common">Bitter gourd</name>
    <name type="synonym">Balsam pear</name>
    <dbReference type="NCBI Taxonomy" id="3673"/>
    <lineage>
        <taxon>Eukaryota</taxon>
        <taxon>Viridiplantae</taxon>
        <taxon>Streptophyta</taxon>
        <taxon>Embryophyta</taxon>
        <taxon>Tracheophyta</taxon>
        <taxon>Spermatophyta</taxon>
        <taxon>Magnoliopsida</taxon>
        <taxon>eudicotyledons</taxon>
        <taxon>Gunneridae</taxon>
        <taxon>Pentapetalae</taxon>
        <taxon>rosids</taxon>
        <taxon>fabids</taxon>
        <taxon>Cucurbitales</taxon>
        <taxon>Cucurbitaceae</taxon>
        <taxon>Momordiceae</taxon>
        <taxon>Momordica</taxon>
    </lineage>
</organism>
<dbReference type="AlphaFoldDB" id="A0A6J1DPX5"/>
<evidence type="ECO:0000256" key="4">
    <source>
        <dbReference type="ARBA" id="ARBA00022989"/>
    </source>
</evidence>
<feature type="domain" description="EamA" evidence="7">
    <location>
        <begin position="7"/>
        <end position="144"/>
    </location>
</feature>
<feature type="transmembrane region" description="Helical" evidence="6">
    <location>
        <begin position="68"/>
        <end position="86"/>
    </location>
</feature>
<feature type="transmembrane region" description="Helical" evidence="6">
    <location>
        <begin position="242"/>
        <end position="263"/>
    </location>
</feature>
<dbReference type="InterPro" id="IPR000620">
    <property type="entry name" value="EamA_dom"/>
</dbReference>
<dbReference type="GO" id="GO:0022857">
    <property type="term" value="F:transmembrane transporter activity"/>
    <property type="evidence" value="ECO:0007669"/>
    <property type="project" value="InterPro"/>
</dbReference>
<evidence type="ECO:0000256" key="1">
    <source>
        <dbReference type="ARBA" id="ARBA00004141"/>
    </source>
</evidence>
<evidence type="ECO:0000256" key="5">
    <source>
        <dbReference type="ARBA" id="ARBA00023136"/>
    </source>
</evidence>
<feature type="transmembrane region" description="Helical" evidence="6">
    <location>
        <begin position="301"/>
        <end position="320"/>
    </location>
</feature>
<feature type="transmembrane region" description="Helical" evidence="6">
    <location>
        <begin position="275"/>
        <end position="295"/>
    </location>
</feature>
<protein>
    <recommendedName>
        <fullName evidence="6">WAT1-related protein</fullName>
    </recommendedName>
</protein>
<dbReference type="KEGG" id="mcha:111022003"/>
<dbReference type="Proteomes" id="UP000504603">
    <property type="component" value="Unplaced"/>
</dbReference>
<reference evidence="9" key="1">
    <citation type="submission" date="2025-08" db="UniProtKB">
        <authorList>
            <consortium name="RefSeq"/>
        </authorList>
    </citation>
    <scope>IDENTIFICATION</scope>
    <source>
        <strain evidence="9">OHB3-1</strain>
    </source>
</reference>
<dbReference type="OrthoDB" id="1718296at2759"/>
<proteinExistence type="inferred from homology"/>
<evidence type="ECO:0000256" key="2">
    <source>
        <dbReference type="ARBA" id="ARBA00007635"/>
    </source>
</evidence>
<dbReference type="GO" id="GO:0016020">
    <property type="term" value="C:membrane"/>
    <property type="evidence" value="ECO:0007669"/>
    <property type="project" value="UniProtKB-SubCell"/>
</dbReference>
<comment type="similarity">
    <text evidence="2 6">Belongs to the drug/metabolite transporter (DMT) superfamily. Plant drug/metabolite exporter (P-DME) (TC 2.A.7.4) family.</text>
</comment>
<keyword evidence="8" id="KW-1185">Reference proteome</keyword>
<dbReference type="Pfam" id="PF00892">
    <property type="entry name" value="EamA"/>
    <property type="match status" value="2"/>
</dbReference>
<feature type="transmembrane region" description="Helical" evidence="6">
    <location>
        <begin position="178"/>
        <end position="198"/>
    </location>
</feature>
<keyword evidence="3 6" id="KW-0812">Transmembrane</keyword>
<comment type="subcellular location">
    <subcellularLocation>
        <location evidence="1 6">Membrane</location>
        <topology evidence="1 6">Multi-pass membrane protein</topology>
    </subcellularLocation>
</comment>
<dbReference type="InterPro" id="IPR030184">
    <property type="entry name" value="WAT1-related"/>
</dbReference>
<name>A0A6J1DPX5_MOMCH</name>
<evidence type="ECO:0000259" key="7">
    <source>
        <dbReference type="Pfam" id="PF00892"/>
    </source>
</evidence>
<keyword evidence="5 6" id="KW-0472">Membrane</keyword>
<dbReference type="PANTHER" id="PTHR31218">
    <property type="entry name" value="WAT1-RELATED PROTEIN"/>
    <property type="match status" value="1"/>
</dbReference>
<dbReference type="GeneID" id="111022003"/>
<dbReference type="InterPro" id="IPR037185">
    <property type="entry name" value="EmrE-like"/>
</dbReference>
<feature type="transmembrane region" description="Helical" evidence="6">
    <location>
        <begin position="210"/>
        <end position="230"/>
    </location>
</feature>
<evidence type="ECO:0000313" key="9">
    <source>
        <dbReference type="RefSeq" id="XP_022154841.1"/>
    </source>
</evidence>
<gene>
    <name evidence="9" type="primary">LOC111022003</name>
</gene>
<feature type="transmembrane region" description="Helical" evidence="6">
    <location>
        <begin position="34"/>
        <end position="56"/>
    </location>
</feature>
<accession>A0A6J1DPX5</accession>
<dbReference type="SUPFAM" id="SSF103481">
    <property type="entry name" value="Multidrug resistance efflux transporter EmrE"/>
    <property type="match status" value="2"/>
</dbReference>